<sequence length="480" mass="55657">MKNKIIIPLLFIAISLASCNKWLDVKPEDKFIEEEVFKTPAGFYDALNGIYLNLGSNNLYGREINLETLDILAQTYYISTSQSDLRKQLVIFNYGDKGVKEKIDNIWTNLYVNITNINRFLENLDTYGSVLDEQTLAMMRGEALAARAFIYFDLLRMFAPAYTLDPESERIPYYKNTSYEAAPYSKSSYVLKNILGDLQIAENLLQKFDPVLSMDKVDQTTGAVELGSKPFLQFRNYHFNYFAIKGLQARIQLYAGDKTEALKAAEIIIASKNKFPWIQSSDLSNTSIINRIFSKELLFAFENPKLYRTFDELFNPALEDRYILCSGTTNKFLNTVYENWENDYRYSTNWRTDGGKTYPVFYKYRDIENNVNRNYRYTVPGIRLSEIFLIAAESEQDPIKALAYLNELRINRNCNALPNEAGLLENIKKEYRKEFYGEGQLWYYYKRNNVPTINGATTTNKTMVADNFTFPIPLSETEPR</sequence>
<name>A0ABP8AM99_9SPHI</name>
<evidence type="ECO:0000259" key="7">
    <source>
        <dbReference type="Pfam" id="PF14322"/>
    </source>
</evidence>
<proteinExistence type="inferred from homology"/>
<evidence type="ECO:0000256" key="3">
    <source>
        <dbReference type="ARBA" id="ARBA00022729"/>
    </source>
</evidence>
<reference evidence="9" key="1">
    <citation type="journal article" date="2019" name="Int. J. Syst. Evol. Microbiol.">
        <title>The Global Catalogue of Microorganisms (GCM) 10K type strain sequencing project: providing services to taxonomists for standard genome sequencing and annotation.</title>
        <authorList>
            <consortium name="The Broad Institute Genomics Platform"/>
            <consortium name="The Broad Institute Genome Sequencing Center for Infectious Disease"/>
            <person name="Wu L."/>
            <person name="Ma J."/>
        </authorList>
    </citation>
    <scope>NUCLEOTIDE SEQUENCE [LARGE SCALE GENOMIC DNA]</scope>
    <source>
        <strain evidence="9">JCM 16722</strain>
    </source>
</reference>
<dbReference type="PROSITE" id="PS51257">
    <property type="entry name" value="PROKAR_LIPOPROTEIN"/>
    <property type="match status" value="1"/>
</dbReference>
<evidence type="ECO:0000313" key="9">
    <source>
        <dbReference type="Proteomes" id="UP001500167"/>
    </source>
</evidence>
<keyword evidence="3" id="KW-0732">Signal</keyword>
<evidence type="ECO:0000259" key="6">
    <source>
        <dbReference type="Pfam" id="PF07980"/>
    </source>
</evidence>
<protein>
    <submittedName>
        <fullName evidence="8">RagB/SusD family nutrient uptake outer membrane protein</fullName>
    </submittedName>
</protein>
<evidence type="ECO:0000256" key="2">
    <source>
        <dbReference type="ARBA" id="ARBA00006275"/>
    </source>
</evidence>
<dbReference type="EMBL" id="BAAAZK010000010">
    <property type="protein sequence ID" value="GAA4186343.1"/>
    <property type="molecule type" value="Genomic_DNA"/>
</dbReference>
<evidence type="ECO:0000313" key="8">
    <source>
        <dbReference type="EMBL" id="GAA4186343.1"/>
    </source>
</evidence>
<dbReference type="SUPFAM" id="SSF48452">
    <property type="entry name" value="TPR-like"/>
    <property type="match status" value="1"/>
</dbReference>
<dbReference type="Pfam" id="PF07980">
    <property type="entry name" value="SusD_RagB"/>
    <property type="match status" value="1"/>
</dbReference>
<dbReference type="InterPro" id="IPR012944">
    <property type="entry name" value="SusD_RagB_dom"/>
</dbReference>
<keyword evidence="4" id="KW-0472">Membrane</keyword>
<dbReference type="Gene3D" id="1.25.40.390">
    <property type="match status" value="1"/>
</dbReference>
<evidence type="ECO:0000256" key="4">
    <source>
        <dbReference type="ARBA" id="ARBA00023136"/>
    </source>
</evidence>
<dbReference type="InterPro" id="IPR033985">
    <property type="entry name" value="SusD-like_N"/>
</dbReference>
<comment type="subcellular location">
    <subcellularLocation>
        <location evidence="1">Cell outer membrane</location>
    </subcellularLocation>
</comment>
<dbReference type="Proteomes" id="UP001500167">
    <property type="component" value="Unassembled WGS sequence"/>
</dbReference>
<feature type="domain" description="SusD-like N-terminal" evidence="7">
    <location>
        <begin position="21"/>
        <end position="205"/>
    </location>
</feature>
<keyword evidence="5" id="KW-0998">Cell outer membrane</keyword>
<organism evidence="8 9">
    <name type="scientific">Sphingobacterium ginsenosidimutans</name>
    <dbReference type="NCBI Taxonomy" id="687845"/>
    <lineage>
        <taxon>Bacteria</taxon>
        <taxon>Pseudomonadati</taxon>
        <taxon>Bacteroidota</taxon>
        <taxon>Sphingobacteriia</taxon>
        <taxon>Sphingobacteriales</taxon>
        <taxon>Sphingobacteriaceae</taxon>
        <taxon>Sphingobacterium</taxon>
    </lineage>
</organism>
<comment type="caution">
    <text evidence="8">The sequence shown here is derived from an EMBL/GenBank/DDBJ whole genome shotgun (WGS) entry which is preliminary data.</text>
</comment>
<accession>A0ABP8AM99</accession>
<feature type="domain" description="RagB/SusD" evidence="6">
    <location>
        <begin position="335"/>
        <end position="451"/>
    </location>
</feature>
<dbReference type="Pfam" id="PF14322">
    <property type="entry name" value="SusD-like_3"/>
    <property type="match status" value="1"/>
</dbReference>
<dbReference type="RefSeq" id="WP_346089029.1">
    <property type="nucleotide sequence ID" value="NZ_BAAAZK010000010.1"/>
</dbReference>
<dbReference type="InterPro" id="IPR011990">
    <property type="entry name" value="TPR-like_helical_dom_sf"/>
</dbReference>
<keyword evidence="9" id="KW-1185">Reference proteome</keyword>
<gene>
    <name evidence="8" type="ORF">GCM10022218_49550</name>
</gene>
<evidence type="ECO:0000256" key="1">
    <source>
        <dbReference type="ARBA" id="ARBA00004442"/>
    </source>
</evidence>
<evidence type="ECO:0000256" key="5">
    <source>
        <dbReference type="ARBA" id="ARBA00023237"/>
    </source>
</evidence>
<comment type="similarity">
    <text evidence="2">Belongs to the SusD family.</text>
</comment>